<accession>A0A914HZ77</accession>
<keyword evidence="1" id="KW-0812">Transmembrane</keyword>
<protein>
    <submittedName>
        <fullName evidence="3">Uncharacterized protein</fullName>
    </submittedName>
</protein>
<keyword evidence="2" id="KW-1185">Reference proteome</keyword>
<sequence length="317" mass="35386">MEERPNTFSTGAICPFANSSLGTQQRMLMSFSQCVVTSFTAIIALNMAINNTFKLRPKRKGQGQLLRLPSPANPCLLKCKDDYMMSTDHSLPAPNWRLDSAIGSPLHALVETATDANAIERIDFECSYHAQFLSCLEKCGTSPATQILTEGQQTLKTVCQSFKKDKEFVGFVLPCLARNGAKIGKSCQLHWSLLEKDVFEALQSKIETETKQNGQHLDDGIRNLCRGLNSYADCHLRTVAQLCHRRALSFFVRLNANSSAALLRLLVVWAGFDLHSAAQKWPECTQWNLDVPLSDGGQKMPLFNQIIVFCLFFILFS</sequence>
<dbReference type="Proteomes" id="UP000887572">
    <property type="component" value="Unplaced"/>
</dbReference>
<dbReference type="AlphaFoldDB" id="A0A914HZ77"/>
<name>A0A914HZ77_GLORO</name>
<feature type="transmembrane region" description="Helical" evidence="1">
    <location>
        <begin position="28"/>
        <end position="49"/>
    </location>
</feature>
<evidence type="ECO:0000313" key="3">
    <source>
        <dbReference type="WBParaSite" id="Gr19_v10_g5381.t1"/>
    </source>
</evidence>
<evidence type="ECO:0000313" key="2">
    <source>
        <dbReference type="Proteomes" id="UP000887572"/>
    </source>
</evidence>
<proteinExistence type="predicted"/>
<keyword evidence="1" id="KW-0472">Membrane</keyword>
<reference evidence="3" key="1">
    <citation type="submission" date="2022-11" db="UniProtKB">
        <authorList>
            <consortium name="WormBaseParasite"/>
        </authorList>
    </citation>
    <scope>IDENTIFICATION</scope>
</reference>
<feature type="transmembrane region" description="Helical" evidence="1">
    <location>
        <begin position="300"/>
        <end position="316"/>
    </location>
</feature>
<keyword evidence="1" id="KW-1133">Transmembrane helix</keyword>
<evidence type="ECO:0000256" key="1">
    <source>
        <dbReference type="SAM" id="Phobius"/>
    </source>
</evidence>
<feature type="transmembrane region" description="Helical" evidence="1">
    <location>
        <begin position="254"/>
        <end position="272"/>
    </location>
</feature>
<organism evidence="2 3">
    <name type="scientific">Globodera rostochiensis</name>
    <name type="common">Golden nematode worm</name>
    <name type="synonym">Heterodera rostochiensis</name>
    <dbReference type="NCBI Taxonomy" id="31243"/>
    <lineage>
        <taxon>Eukaryota</taxon>
        <taxon>Metazoa</taxon>
        <taxon>Ecdysozoa</taxon>
        <taxon>Nematoda</taxon>
        <taxon>Chromadorea</taxon>
        <taxon>Rhabditida</taxon>
        <taxon>Tylenchina</taxon>
        <taxon>Tylenchomorpha</taxon>
        <taxon>Tylenchoidea</taxon>
        <taxon>Heteroderidae</taxon>
        <taxon>Heteroderinae</taxon>
        <taxon>Globodera</taxon>
    </lineage>
</organism>
<dbReference type="WBParaSite" id="Gr19_v10_g5381.t1">
    <property type="protein sequence ID" value="Gr19_v10_g5381.t1"/>
    <property type="gene ID" value="Gr19_v10_g5381"/>
</dbReference>